<evidence type="ECO:0000259" key="2">
    <source>
        <dbReference type="SMART" id="SM00903"/>
    </source>
</evidence>
<dbReference type="SMART" id="SM00903">
    <property type="entry name" value="Flavin_Reduct"/>
    <property type="match status" value="1"/>
</dbReference>
<dbReference type="InterPro" id="IPR050268">
    <property type="entry name" value="NADH-dep_flavin_reductase"/>
</dbReference>
<dbReference type="EMBL" id="CP062983">
    <property type="protein sequence ID" value="QPC81170.1"/>
    <property type="molecule type" value="Genomic_DNA"/>
</dbReference>
<evidence type="ECO:0000256" key="1">
    <source>
        <dbReference type="ARBA" id="ARBA00023002"/>
    </source>
</evidence>
<gene>
    <name evidence="3" type="ORF">G4Y79_15820</name>
</gene>
<sequence length="161" mass="17893">MDSQVFKNIMSRWLTGISVITTNYEGEIQGFTANSFASVSIDPFLISMSVGKTLYAGDLIQKSGTFAINILTKDQAEWGKLFAGFYSDRENRFENIVYSTTKSGNPILPGVFAWMDCRIYQTVDVGASTLILGEVTDGSFSVEGEPLAYFHRQWGHFVADE</sequence>
<dbReference type="Gene3D" id="2.30.110.10">
    <property type="entry name" value="Electron Transport, Fmn-binding Protein, Chain A"/>
    <property type="match status" value="1"/>
</dbReference>
<name>A0A7S8E6E9_9CHLR</name>
<keyword evidence="1" id="KW-0560">Oxidoreductase</keyword>
<dbReference type="GO" id="GO:0010181">
    <property type="term" value="F:FMN binding"/>
    <property type="evidence" value="ECO:0007669"/>
    <property type="project" value="InterPro"/>
</dbReference>
<dbReference type="SUPFAM" id="SSF50475">
    <property type="entry name" value="FMN-binding split barrel"/>
    <property type="match status" value="1"/>
</dbReference>
<evidence type="ECO:0000313" key="4">
    <source>
        <dbReference type="Proteomes" id="UP000594468"/>
    </source>
</evidence>
<dbReference type="KEGG" id="pmet:G4Y79_15820"/>
<dbReference type="RefSeq" id="WP_195169243.1">
    <property type="nucleotide sequence ID" value="NZ_CP062983.1"/>
</dbReference>
<feature type="domain" description="Flavin reductase like" evidence="2">
    <location>
        <begin position="10"/>
        <end position="156"/>
    </location>
</feature>
<dbReference type="GO" id="GO:0042602">
    <property type="term" value="F:riboflavin reductase (NADPH) activity"/>
    <property type="evidence" value="ECO:0007669"/>
    <property type="project" value="TreeGrafter"/>
</dbReference>
<dbReference type="InterPro" id="IPR002563">
    <property type="entry name" value="Flavin_Rdtase-like_dom"/>
</dbReference>
<proteinExistence type="predicted"/>
<keyword evidence="4" id="KW-1185">Reference proteome</keyword>
<dbReference type="Pfam" id="PF01613">
    <property type="entry name" value="Flavin_Reduct"/>
    <property type="match status" value="1"/>
</dbReference>
<dbReference type="Proteomes" id="UP000594468">
    <property type="component" value="Chromosome"/>
</dbReference>
<dbReference type="PANTHER" id="PTHR30466:SF1">
    <property type="entry name" value="FMN REDUCTASE (NADH) RUTF"/>
    <property type="match status" value="1"/>
</dbReference>
<dbReference type="InterPro" id="IPR012349">
    <property type="entry name" value="Split_barrel_FMN-bd"/>
</dbReference>
<protein>
    <submittedName>
        <fullName evidence="3">Flavin reductase family protein</fullName>
    </submittedName>
</protein>
<evidence type="ECO:0000313" key="3">
    <source>
        <dbReference type="EMBL" id="QPC81170.1"/>
    </source>
</evidence>
<reference evidence="3 4" key="1">
    <citation type="submission" date="2020-02" db="EMBL/GenBank/DDBJ databases">
        <authorList>
            <person name="Zheng R.K."/>
            <person name="Sun C.M."/>
        </authorList>
    </citation>
    <scope>NUCLEOTIDE SEQUENCE [LARGE SCALE GENOMIC DNA]</scope>
    <source>
        <strain evidence="4">rifampicinis</strain>
    </source>
</reference>
<accession>A0A7S8E6E9</accession>
<organism evidence="3 4">
    <name type="scientific">Phototrophicus methaneseepsis</name>
    <dbReference type="NCBI Taxonomy" id="2710758"/>
    <lineage>
        <taxon>Bacteria</taxon>
        <taxon>Bacillati</taxon>
        <taxon>Chloroflexota</taxon>
        <taxon>Candidatus Thermofontia</taxon>
        <taxon>Phototrophicales</taxon>
        <taxon>Phototrophicaceae</taxon>
        <taxon>Phototrophicus</taxon>
    </lineage>
</organism>
<dbReference type="PANTHER" id="PTHR30466">
    <property type="entry name" value="FLAVIN REDUCTASE"/>
    <property type="match status" value="1"/>
</dbReference>
<dbReference type="AlphaFoldDB" id="A0A7S8E6E9"/>